<dbReference type="AlphaFoldDB" id="A0A2S0MIV3"/>
<dbReference type="RefSeq" id="WP_106704293.1">
    <property type="nucleotide sequence ID" value="NZ_CP027666.1"/>
</dbReference>
<evidence type="ECO:0000256" key="1">
    <source>
        <dbReference type="ARBA" id="ARBA00022801"/>
    </source>
</evidence>
<dbReference type="InterPro" id="IPR017768">
    <property type="entry name" value="AcpA"/>
</dbReference>
<keyword evidence="4" id="KW-1185">Reference proteome</keyword>
<feature type="signal peptide" evidence="2">
    <location>
        <begin position="1"/>
        <end position="24"/>
    </location>
</feature>
<reference evidence="3 4" key="1">
    <citation type="submission" date="2018-03" db="EMBL/GenBank/DDBJ databases">
        <title>Genome sequencing of Ottowia sp.</title>
        <authorList>
            <person name="Kim S.-J."/>
            <person name="Heo J."/>
            <person name="Kwon S.-W."/>
        </authorList>
    </citation>
    <scope>NUCLEOTIDE SEQUENCE [LARGE SCALE GENOMIC DNA]</scope>
    <source>
        <strain evidence="3 4">KADR8-3</strain>
    </source>
</reference>
<dbReference type="EMBL" id="CP027666">
    <property type="protein sequence ID" value="AVO35747.1"/>
    <property type="molecule type" value="Genomic_DNA"/>
</dbReference>
<dbReference type="SUPFAM" id="SSF53649">
    <property type="entry name" value="Alkaline phosphatase-like"/>
    <property type="match status" value="1"/>
</dbReference>
<dbReference type="InterPro" id="IPR007312">
    <property type="entry name" value="Phosphoesterase"/>
</dbReference>
<organism evidence="3 4">
    <name type="scientific">Ottowia oryzae</name>
    <dbReference type="NCBI Taxonomy" id="2109914"/>
    <lineage>
        <taxon>Bacteria</taxon>
        <taxon>Pseudomonadati</taxon>
        <taxon>Pseudomonadota</taxon>
        <taxon>Betaproteobacteria</taxon>
        <taxon>Burkholderiales</taxon>
        <taxon>Comamonadaceae</taxon>
        <taxon>Ottowia</taxon>
    </lineage>
</organism>
<dbReference type="Gene3D" id="3.40.720.10">
    <property type="entry name" value="Alkaline Phosphatase, subunit A"/>
    <property type="match status" value="2"/>
</dbReference>
<feature type="chain" id="PRO_5015570961" evidence="2">
    <location>
        <begin position="25"/>
        <end position="566"/>
    </location>
</feature>
<dbReference type="Proteomes" id="UP000239709">
    <property type="component" value="Chromosome"/>
</dbReference>
<dbReference type="PANTHER" id="PTHR31956">
    <property type="entry name" value="NON-SPECIFIC PHOSPHOLIPASE C4-RELATED"/>
    <property type="match status" value="1"/>
</dbReference>
<dbReference type="NCBIfam" id="TIGR03397">
    <property type="entry name" value="acid_phos_Burk"/>
    <property type="match status" value="1"/>
</dbReference>
<evidence type="ECO:0000256" key="2">
    <source>
        <dbReference type="SAM" id="SignalP"/>
    </source>
</evidence>
<dbReference type="PANTHER" id="PTHR31956:SF1">
    <property type="entry name" value="NON-SPECIFIC PHOSPHOLIPASE C1"/>
    <property type="match status" value="1"/>
</dbReference>
<dbReference type="OrthoDB" id="9770871at2"/>
<dbReference type="PROSITE" id="PS51257">
    <property type="entry name" value="PROKAR_LIPOPROTEIN"/>
    <property type="match status" value="1"/>
</dbReference>
<evidence type="ECO:0000313" key="3">
    <source>
        <dbReference type="EMBL" id="AVO35747.1"/>
    </source>
</evidence>
<dbReference type="Pfam" id="PF04185">
    <property type="entry name" value="Phosphoesterase"/>
    <property type="match status" value="1"/>
</dbReference>
<gene>
    <name evidence="3" type="ORF">C6570_17105</name>
</gene>
<accession>A0A2S0MIV3</accession>
<dbReference type="KEGG" id="otk:C6570_17105"/>
<keyword evidence="1" id="KW-0378">Hydrolase</keyword>
<dbReference type="InterPro" id="IPR017850">
    <property type="entry name" value="Alkaline_phosphatase_core_sf"/>
</dbReference>
<evidence type="ECO:0000313" key="4">
    <source>
        <dbReference type="Proteomes" id="UP000239709"/>
    </source>
</evidence>
<sequence length="566" mass="59991">MTPKKSFKSTAVLTPCALACAAFLAGCGGGSDDSPEHTTAQLHDKVQNVVVIYAENRAFDNLFGNFPGANGLGNIVDAQGKPTAAYVPQKDRDGNTVLPTLPQTWGGVTMPGQAQTVTQAQSAGLPNAPFSAETAFVKTAGVTLNSNTVTRDLYHRFFENQMQINGGKNDMFAAWADAGGLTMGHFDYSQSGLYKLAQQYVLADNFFEGAFGGSFLNHQYLICACAPEYANADTAAAKPTIAVLDTDAQGAYLPKLSLAAASPASAMDGPPRFVRSGNITPANYFGDGKFYAVNTMQPAYQPSGNTPVAGGANSDLLYATTASATTLPPQTTQNIGDLLSAKGVSWAWYSGSWDAALADGARDPSAKRSVIYAGDANGVSSTAAVDFQPHHQPFNYYANMDPVKNADQRKAHLQDYNNLVAQAAAGTLPSVAFYKPEGLYNQHEGYANLADGDAKITDLVQKLQASPQWKNMVIVITYDEFGGVWDHVAPPKGDLMGPGTRIPAIVVSPLAKKGTVDHTQYDTASILRLITRRFDLATLPGLKKRDDALQAHGQPAMGDLTNALAL</sequence>
<dbReference type="CDD" id="cd16013">
    <property type="entry name" value="AcpA"/>
    <property type="match status" value="1"/>
</dbReference>
<name>A0A2S0MIV3_9BURK</name>
<protein>
    <submittedName>
        <fullName evidence="3">Acid phosphatase</fullName>
    </submittedName>
</protein>
<dbReference type="GO" id="GO:0003993">
    <property type="term" value="F:acid phosphatase activity"/>
    <property type="evidence" value="ECO:0007669"/>
    <property type="project" value="InterPro"/>
</dbReference>
<keyword evidence="2" id="KW-0732">Signal</keyword>
<proteinExistence type="predicted"/>